<dbReference type="PANTHER" id="PTHR43327">
    <property type="entry name" value="STOMATIN-LIKE PROTEIN 2, MITOCHONDRIAL"/>
    <property type="match status" value="1"/>
</dbReference>
<feature type="transmembrane region" description="Helical" evidence="4">
    <location>
        <begin position="206"/>
        <end position="226"/>
    </location>
</feature>
<feature type="domain" description="Band 7" evidence="5">
    <location>
        <begin position="329"/>
        <end position="532"/>
    </location>
</feature>
<dbReference type="Proteomes" id="UP000471751">
    <property type="component" value="Unassembled WGS sequence"/>
</dbReference>
<keyword evidence="4" id="KW-0812">Transmembrane</keyword>
<dbReference type="InterPro" id="IPR010201">
    <property type="entry name" value="HflK"/>
</dbReference>
<dbReference type="Pfam" id="PF01145">
    <property type="entry name" value="Band_7"/>
    <property type="match status" value="1"/>
</dbReference>
<feature type="transmembrane region" description="Helical" evidence="4">
    <location>
        <begin position="313"/>
        <end position="331"/>
    </location>
</feature>
<comment type="subcellular location">
    <subcellularLocation>
        <location evidence="1">Membrane</location>
        <topology evidence="1">Single-pass membrane protein</topology>
    </subcellularLocation>
</comment>
<keyword evidence="4" id="KW-1133">Transmembrane helix</keyword>
<dbReference type="GO" id="GO:0008233">
    <property type="term" value="F:peptidase activity"/>
    <property type="evidence" value="ECO:0007669"/>
    <property type="project" value="UniProtKB-KW"/>
</dbReference>
<proteinExistence type="inferred from homology"/>
<dbReference type="InterPro" id="IPR050710">
    <property type="entry name" value="Band7/mec-2_domain"/>
</dbReference>
<dbReference type="SMART" id="SM00244">
    <property type="entry name" value="PHB"/>
    <property type="match status" value="1"/>
</dbReference>
<evidence type="ECO:0000256" key="2">
    <source>
        <dbReference type="ARBA" id="ARBA00006971"/>
    </source>
</evidence>
<evidence type="ECO:0000256" key="4">
    <source>
        <dbReference type="SAM" id="Phobius"/>
    </source>
</evidence>
<comment type="similarity">
    <text evidence="2">Belongs to the band 7/mec-2 family. HflK subfamily.</text>
</comment>
<feature type="transmembrane region" description="Helical" evidence="4">
    <location>
        <begin position="57"/>
        <end position="80"/>
    </location>
</feature>
<dbReference type="CDD" id="cd03404">
    <property type="entry name" value="SPFH_HflK"/>
    <property type="match status" value="1"/>
</dbReference>
<feature type="compositionally biased region" description="Polar residues" evidence="3">
    <location>
        <begin position="380"/>
        <end position="392"/>
    </location>
</feature>
<dbReference type="RefSeq" id="WP_163938535.1">
    <property type="nucleotide sequence ID" value="NZ_BMQU01000002.1"/>
</dbReference>
<feature type="transmembrane region" description="Helical" evidence="4">
    <location>
        <begin position="133"/>
        <end position="155"/>
    </location>
</feature>
<keyword evidence="4" id="KW-0472">Membrane</keyword>
<reference evidence="6 7" key="1">
    <citation type="submission" date="2020-02" db="EMBL/GenBank/DDBJ databases">
        <title>Broccoli isolated Pseudomonas sp.</title>
        <authorList>
            <person name="Fujikawa T."/>
            <person name="Sawada H."/>
        </authorList>
    </citation>
    <scope>NUCLEOTIDE SEQUENCE [LARGE SCALE GENOMIC DNA]</scope>
    <source>
        <strain evidence="6 7">JCM 32154</strain>
    </source>
</reference>
<feature type="transmembrane region" description="Helical" evidence="4">
    <location>
        <begin position="167"/>
        <end position="185"/>
    </location>
</feature>
<dbReference type="PANTHER" id="PTHR43327:SF10">
    <property type="entry name" value="STOMATIN-LIKE PROTEIN 2, MITOCHONDRIAL"/>
    <property type="match status" value="1"/>
</dbReference>
<dbReference type="InterPro" id="IPR036013">
    <property type="entry name" value="Band_7/SPFH_dom_sf"/>
</dbReference>
<keyword evidence="7" id="KW-1185">Reference proteome</keyword>
<comment type="caution">
    <text evidence="6">The sequence shown here is derived from an EMBL/GenBank/DDBJ whole genome shotgun (WGS) entry which is preliminary data.</text>
</comment>
<evidence type="ECO:0000256" key="3">
    <source>
        <dbReference type="SAM" id="MobiDB-lite"/>
    </source>
</evidence>
<dbReference type="GO" id="GO:0006508">
    <property type="term" value="P:proteolysis"/>
    <property type="evidence" value="ECO:0007669"/>
    <property type="project" value="UniProtKB-KW"/>
</dbReference>
<keyword evidence="6" id="KW-0645">Protease</keyword>
<sequence>MRVDLDTDKAQLAALPRFQHAALHARHLLIMGLVSGVLIGLLLLAALFVDLFAADSIWLPLLCNTAATLLLLAAATQAAWRVAKWRASALQDEPTPGADGSNSNTEQSLAALSPYDRLLEHVSQGSLALLRHIGLSAVWITGLSLLALLCVKGGWRLDLPAAPLGQNASVAVGVALLVAFALLVLERQLSANSSLQWPEAAGLAMLSRVVIASLLIAALCLSFVSAETNWPVRLAVLSGLLPALVALELILRALLSVFSPQRPTIEPQFIAESFIASLLQWPPRPLDSLQDALQQRFGIDLRQVWAFGFMRRAFLPVLTLVALVGWLLSGISEVPMNERGIYERFGKPMEVLNPGLHAGLPWPFGRVRAVENGVIHEVASSSGELSSETATTAEGPAPDSANRMWDASHQSEKSQVIASANDGKQSFQVVNMDVRFVYRIGLSDQAALAATYNSADVPALIRSTASRVLVHNFATRTLDDLLGEERLALAADIGNAVQGDLDRMNSGVELLATVVEAIHPPAGAANAYHGVQAAQIGAKALIARERGTAAETTHQARLQASIISDRANAAAHETQAAAHAAGLRFDAEQRAWRTAGQAFINEQYFSQLGLGLANAKALILDHRIAVQEPPTLDLRTFAAPIDPGKAHP</sequence>
<evidence type="ECO:0000313" key="7">
    <source>
        <dbReference type="Proteomes" id="UP000471751"/>
    </source>
</evidence>
<keyword evidence="6" id="KW-0378">Hydrolase</keyword>
<name>A0A6I5RTX4_9PSED</name>
<dbReference type="SUPFAM" id="SSF117892">
    <property type="entry name" value="Band 7/SPFH domain"/>
    <property type="match status" value="1"/>
</dbReference>
<dbReference type="AlphaFoldDB" id="A0A6I5RTX4"/>
<evidence type="ECO:0000256" key="1">
    <source>
        <dbReference type="ARBA" id="ARBA00004167"/>
    </source>
</evidence>
<dbReference type="EMBL" id="JAAHBT010000217">
    <property type="protein sequence ID" value="NES11195.1"/>
    <property type="molecule type" value="Genomic_DNA"/>
</dbReference>
<dbReference type="GO" id="GO:0016020">
    <property type="term" value="C:membrane"/>
    <property type="evidence" value="ECO:0007669"/>
    <property type="project" value="UniProtKB-SubCell"/>
</dbReference>
<dbReference type="Gene3D" id="3.30.479.30">
    <property type="entry name" value="Band 7 domain"/>
    <property type="match status" value="1"/>
</dbReference>
<organism evidence="6 7">
    <name type="scientific">Pseudomonas laurentiana</name>
    <dbReference type="NCBI Taxonomy" id="2364649"/>
    <lineage>
        <taxon>Bacteria</taxon>
        <taxon>Pseudomonadati</taxon>
        <taxon>Pseudomonadota</taxon>
        <taxon>Gammaproteobacteria</taxon>
        <taxon>Pseudomonadales</taxon>
        <taxon>Pseudomonadaceae</taxon>
        <taxon>Pseudomonas</taxon>
    </lineage>
</organism>
<gene>
    <name evidence="6" type="ORF">G3O07_17940</name>
</gene>
<dbReference type="InterPro" id="IPR001107">
    <property type="entry name" value="Band_7"/>
</dbReference>
<protein>
    <submittedName>
        <fullName evidence="6">Protease modulator HflK</fullName>
    </submittedName>
</protein>
<feature type="transmembrane region" description="Helical" evidence="4">
    <location>
        <begin position="28"/>
        <end position="51"/>
    </location>
</feature>
<evidence type="ECO:0000313" key="6">
    <source>
        <dbReference type="EMBL" id="NES11195.1"/>
    </source>
</evidence>
<feature type="region of interest" description="Disordered" evidence="3">
    <location>
        <begin position="380"/>
        <end position="405"/>
    </location>
</feature>
<evidence type="ECO:0000259" key="5">
    <source>
        <dbReference type="SMART" id="SM00244"/>
    </source>
</evidence>
<feature type="transmembrane region" description="Helical" evidence="4">
    <location>
        <begin position="232"/>
        <end position="255"/>
    </location>
</feature>
<accession>A0A6I5RTX4</accession>